<protein>
    <submittedName>
        <fullName evidence="3">Uncharacterized protein</fullName>
    </submittedName>
</protein>
<evidence type="ECO:0000256" key="1">
    <source>
        <dbReference type="SAM" id="MobiDB-lite"/>
    </source>
</evidence>
<feature type="region of interest" description="Disordered" evidence="1">
    <location>
        <begin position="1"/>
        <end position="23"/>
    </location>
</feature>
<accession>A0A915LNS6</accession>
<evidence type="ECO:0000313" key="3">
    <source>
        <dbReference type="WBParaSite" id="scaffold15530_cov365.g17915"/>
    </source>
</evidence>
<proteinExistence type="predicted"/>
<evidence type="ECO:0000313" key="2">
    <source>
        <dbReference type="Proteomes" id="UP000887561"/>
    </source>
</evidence>
<reference evidence="3" key="1">
    <citation type="submission" date="2022-11" db="UniProtKB">
        <authorList>
            <consortium name="WormBaseParasite"/>
        </authorList>
    </citation>
    <scope>IDENTIFICATION</scope>
</reference>
<sequence>QMLRRHRRERERRASRGIRGRTHAAERAQLNMRERARYVTVRTFDNVEAFDRWWDNRKHRWKINKRQRAPDKVDEYWRCSYAEEGRYFVCGCCIRIRKPTGAGQPIEAARSINVPHRHAVTGDMFLSMDPFPMETAIVVRVNIDG</sequence>
<organism evidence="2 3">
    <name type="scientific">Meloidogyne javanica</name>
    <name type="common">Root-knot nematode worm</name>
    <dbReference type="NCBI Taxonomy" id="6303"/>
    <lineage>
        <taxon>Eukaryota</taxon>
        <taxon>Metazoa</taxon>
        <taxon>Ecdysozoa</taxon>
        <taxon>Nematoda</taxon>
        <taxon>Chromadorea</taxon>
        <taxon>Rhabditida</taxon>
        <taxon>Tylenchina</taxon>
        <taxon>Tylenchomorpha</taxon>
        <taxon>Tylenchoidea</taxon>
        <taxon>Meloidogynidae</taxon>
        <taxon>Meloidogyninae</taxon>
        <taxon>Meloidogyne</taxon>
        <taxon>Meloidogyne incognita group</taxon>
    </lineage>
</organism>
<dbReference type="AlphaFoldDB" id="A0A915LNS6"/>
<dbReference type="Proteomes" id="UP000887561">
    <property type="component" value="Unplaced"/>
</dbReference>
<keyword evidence="2" id="KW-1185">Reference proteome</keyword>
<dbReference type="WBParaSite" id="scaffold15530_cov365.g17915">
    <property type="protein sequence ID" value="scaffold15530_cov365.g17915"/>
    <property type="gene ID" value="scaffold15530_cov365.g17915"/>
</dbReference>
<feature type="compositionally biased region" description="Basic residues" evidence="1">
    <location>
        <begin position="1"/>
        <end position="22"/>
    </location>
</feature>
<name>A0A915LNS6_MELJA</name>